<dbReference type="AlphaFoldDB" id="C0BZ22"/>
<reference evidence="2" key="2">
    <citation type="submission" date="2013-06" db="EMBL/GenBank/DDBJ databases">
        <title>Draft genome sequence of Clostridium hylemonae (DSM 15053).</title>
        <authorList>
            <person name="Sudarsanam P."/>
            <person name="Ley R."/>
            <person name="Guruge J."/>
            <person name="Turnbaugh P.J."/>
            <person name="Mahowald M."/>
            <person name="Liep D."/>
            <person name="Gordon J."/>
        </authorList>
    </citation>
    <scope>NUCLEOTIDE SEQUENCE</scope>
    <source>
        <strain evidence="2">DSM 15053</strain>
    </source>
</reference>
<feature type="transmembrane region" description="Helical" evidence="1">
    <location>
        <begin position="56"/>
        <end position="76"/>
    </location>
</feature>
<keyword evidence="3" id="KW-1185">Reference proteome</keyword>
<name>C0BZ22_9FIRM</name>
<evidence type="ECO:0000313" key="3">
    <source>
        <dbReference type="Proteomes" id="UP000004893"/>
    </source>
</evidence>
<evidence type="ECO:0000313" key="2">
    <source>
        <dbReference type="EMBL" id="EEG75100.1"/>
    </source>
</evidence>
<reference evidence="2" key="1">
    <citation type="submission" date="2009-02" db="EMBL/GenBank/DDBJ databases">
        <authorList>
            <person name="Fulton L."/>
            <person name="Clifton S."/>
            <person name="Fulton B."/>
            <person name="Xu J."/>
            <person name="Minx P."/>
            <person name="Pepin K.H."/>
            <person name="Johnson M."/>
            <person name="Bhonagiri V."/>
            <person name="Nash W.E."/>
            <person name="Mardis E.R."/>
            <person name="Wilson R.K."/>
        </authorList>
    </citation>
    <scope>NUCLEOTIDE SEQUENCE [LARGE SCALE GENOMIC DNA]</scope>
    <source>
        <strain evidence="2">DSM 15053</strain>
    </source>
</reference>
<dbReference type="RefSeq" id="WP_006442397.1">
    <property type="nucleotide sequence ID" value="NZ_CP036524.1"/>
</dbReference>
<dbReference type="EMBL" id="ABYI02000018">
    <property type="protein sequence ID" value="EEG75100.1"/>
    <property type="molecule type" value="Genomic_DNA"/>
</dbReference>
<dbReference type="Proteomes" id="UP000004893">
    <property type="component" value="Unassembled WGS sequence"/>
</dbReference>
<evidence type="ECO:0000256" key="1">
    <source>
        <dbReference type="SAM" id="Phobius"/>
    </source>
</evidence>
<organism evidence="2 3">
    <name type="scientific">[Clostridium] hylemonae DSM 15053</name>
    <dbReference type="NCBI Taxonomy" id="553973"/>
    <lineage>
        <taxon>Bacteria</taxon>
        <taxon>Bacillati</taxon>
        <taxon>Bacillota</taxon>
        <taxon>Clostridia</taxon>
        <taxon>Lachnospirales</taxon>
        <taxon>Lachnospiraceae</taxon>
    </lineage>
</organism>
<comment type="caution">
    <text evidence="2">The sequence shown here is derived from an EMBL/GenBank/DDBJ whole genome shotgun (WGS) entry which is preliminary data.</text>
</comment>
<keyword evidence="1" id="KW-0812">Transmembrane</keyword>
<dbReference type="OrthoDB" id="9903028at2"/>
<keyword evidence="1" id="KW-1133">Transmembrane helix</keyword>
<proteinExistence type="predicted"/>
<accession>C0BZ22</accession>
<keyword evidence="1" id="KW-0472">Membrane</keyword>
<gene>
    <name evidence="2" type="ORF">CLOHYLEM_05061</name>
</gene>
<dbReference type="STRING" id="553973.CLOHYLEM_05061"/>
<protein>
    <recommendedName>
        <fullName evidence="4">YcxB-like protein domain-containing protein</fullName>
    </recommendedName>
</protein>
<sequence>MDSVKFRYDINYQEAYDTFYAILDRRSRTSKIIVFLLLAVCAASTTVMYARQPQYIGYSFLALLCVLMMFGVWYVPVLKAKKGAGKVSRTGGNYELKLRKEGYLELKKGQKIYLNGDKDVRACETELVFAIRPNREMTFCIPKRIMNADEIIFVREVLKLKIKHFQRKEGVYERGTDNCKED</sequence>
<dbReference type="HOGENOM" id="CLU_1479616_0_0_9"/>
<evidence type="ECO:0008006" key="4">
    <source>
        <dbReference type="Google" id="ProtNLM"/>
    </source>
</evidence>
<feature type="transmembrane region" description="Helical" evidence="1">
    <location>
        <begin position="32"/>
        <end position="50"/>
    </location>
</feature>